<gene>
    <name evidence="3" type="ORF">Cvel_3266</name>
</gene>
<feature type="transmembrane region" description="Helical" evidence="2">
    <location>
        <begin position="29"/>
        <end position="46"/>
    </location>
</feature>
<dbReference type="EMBL" id="CDMZ01000319">
    <property type="protein sequence ID" value="CEM11704.1"/>
    <property type="molecule type" value="Genomic_DNA"/>
</dbReference>
<keyword evidence="2" id="KW-0472">Membrane</keyword>
<dbReference type="PhylomeDB" id="A0A0G4FFQ4"/>
<proteinExistence type="predicted"/>
<dbReference type="AlphaFoldDB" id="A0A0G4FFQ4"/>
<keyword evidence="2" id="KW-1133">Transmembrane helix</keyword>
<evidence type="ECO:0000313" key="3">
    <source>
        <dbReference type="EMBL" id="CEM11704.1"/>
    </source>
</evidence>
<reference evidence="3" key="1">
    <citation type="submission" date="2014-11" db="EMBL/GenBank/DDBJ databases">
        <authorList>
            <person name="Otto D Thomas"/>
            <person name="Naeem Raeece"/>
        </authorList>
    </citation>
    <scope>NUCLEOTIDE SEQUENCE</scope>
</reference>
<evidence type="ECO:0000256" key="1">
    <source>
        <dbReference type="SAM" id="MobiDB-lite"/>
    </source>
</evidence>
<sequence>MEGGNFEVLTSLRDDRDVQRSKPLWQRGGFILAVSVACLIAVVLIFRHPSHASGGNPVSGAKGAGGSVPLSLAAAGGGEEKAGIRIACDDPMYSKKVLKTVYENSYFGLLHKTYGQQKFEASDIKYVGDNFYAVCDSSWGLGKFERSLQPFGEKNVELWGEGKEELEGDAAESQWEAIVYDDKTGMFIGIQEAMPKEDEEAAEESLESLVEEVEEKGEEGADILTQETDTAAEKAAAGEGEVVSKPQAATSLRSSTSKRRLSTPVADVYTAIMQELKLDEENGSYAITKECPSEFTFTNGNKGFEGAAGLRMKSGELLILAVCEGNHCEGGKKGKEVGNGLGVLMKKEEDKDGSCIWKTLKTVNLPKAAEFVDYSALAIKGKRVAVTSQENSAVWLGELEGVDKDGVVADPKKVAFSDKGEVMFFPRDTNCMELYCNVEGIDFINEHLLVAASDQMKKRGRQDFRCLAKDQSVHVFQIP</sequence>
<name>A0A0G4FFQ4_9ALVE</name>
<protein>
    <submittedName>
        <fullName evidence="3">Uncharacterized protein</fullName>
    </submittedName>
</protein>
<keyword evidence="2" id="KW-0812">Transmembrane</keyword>
<feature type="region of interest" description="Disordered" evidence="1">
    <location>
        <begin position="230"/>
        <end position="256"/>
    </location>
</feature>
<accession>A0A0G4FFQ4</accession>
<evidence type="ECO:0000256" key="2">
    <source>
        <dbReference type="SAM" id="Phobius"/>
    </source>
</evidence>
<organism evidence="3">
    <name type="scientific">Chromera velia CCMP2878</name>
    <dbReference type="NCBI Taxonomy" id="1169474"/>
    <lineage>
        <taxon>Eukaryota</taxon>
        <taxon>Sar</taxon>
        <taxon>Alveolata</taxon>
        <taxon>Colpodellida</taxon>
        <taxon>Chromeraceae</taxon>
        <taxon>Chromera</taxon>
    </lineage>
</organism>
<dbReference type="VEuPathDB" id="CryptoDB:Cvel_3266"/>